<gene>
    <name evidence="1" type="ORF">AVEN_101380_1</name>
</gene>
<organism evidence="1 2">
    <name type="scientific">Araneus ventricosus</name>
    <name type="common">Orbweaver spider</name>
    <name type="synonym">Epeira ventricosa</name>
    <dbReference type="NCBI Taxonomy" id="182803"/>
    <lineage>
        <taxon>Eukaryota</taxon>
        <taxon>Metazoa</taxon>
        <taxon>Ecdysozoa</taxon>
        <taxon>Arthropoda</taxon>
        <taxon>Chelicerata</taxon>
        <taxon>Arachnida</taxon>
        <taxon>Araneae</taxon>
        <taxon>Araneomorphae</taxon>
        <taxon>Entelegynae</taxon>
        <taxon>Araneoidea</taxon>
        <taxon>Araneidae</taxon>
        <taxon>Araneus</taxon>
    </lineage>
</organism>
<dbReference type="Proteomes" id="UP000499080">
    <property type="component" value="Unassembled WGS sequence"/>
</dbReference>
<dbReference type="AlphaFoldDB" id="A0A4Y2PFG7"/>
<dbReference type="EMBL" id="BGPR01011170">
    <property type="protein sequence ID" value="GBN49961.1"/>
    <property type="molecule type" value="Genomic_DNA"/>
</dbReference>
<accession>A0A4Y2PFG7</accession>
<evidence type="ECO:0000313" key="2">
    <source>
        <dbReference type="Proteomes" id="UP000499080"/>
    </source>
</evidence>
<proteinExistence type="predicted"/>
<comment type="caution">
    <text evidence="1">The sequence shown here is derived from an EMBL/GenBank/DDBJ whole genome shotgun (WGS) entry which is preliminary data.</text>
</comment>
<protein>
    <submittedName>
        <fullName evidence="1">Uncharacterized protein</fullName>
    </submittedName>
</protein>
<evidence type="ECO:0000313" key="1">
    <source>
        <dbReference type="EMBL" id="GBN49961.1"/>
    </source>
</evidence>
<reference evidence="1 2" key="1">
    <citation type="journal article" date="2019" name="Sci. Rep.">
        <title>Orb-weaving spider Araneus ventricosus genome elucidates the spidroin gene catalogue.</title>
        <authorList>
            <person name="Kono N."/>
            <person name="Nakamura H."/>
            <person name="Ohtoshi R."/>
            <person name="Moran D.A.P."/>
            <person name="Shinohara A."/>
            <person name="Yoshida Y."/>
            <person name="Fujiwara M."/>
            <person name="Mori M."/>
            <person name="Tomita M."/>
            <person name="Arakawa K."/>
        </authorList>
    </citation>
    <scope>NUCLEOTIDE SEQUENCE [LARGE SCALE GENOMIC DNA]</scope>
</reference>
<sequence length="95" mass="10185">MWSRSDLPVRSSSTTPLNFCQIPLGVRGSEAAGQERFPGGYSIGGVDNISRAVKSIPSDMLSSSVGNLVYRMQCAVHEKVGHVERYPSQGSASIE</sequence>
<name>A0A4Y2PFG7_ARAVE</name>
<keyword evidence="2" id="KW-1185">Reference proteome</keyword>